<dbReference type="InterPro" id="IPR021272">
    <property type="entry name" value="DUF2851"/>
</dbReference>
<dbReference type="RefSeq" id="WP_204662938.1">
    <property type="nucleotide sequence ID" value="NZ_CP056775.1"/>
</dbReference>
<dbReference type="Proteomes" id="UP000612680">
    <property type="component" value="Chromosome"/>
</dbReference>
<protein>
    <submittedName>
        <fullName evidence="1">DUF2851 family protein</fullName>
    </submittedName>
</protein>
<organism evidence="1 2">
    <name type="scientific">Dyadobacter sandarakinus</name>
    <dbReference type="NCBI Taxonomy" id="2747268"/>
    <lineage>
        <taxon>Bacteria</taxon>
        <taxon>Pseudomonadati</taxon>
        <taxon>Bacteroidota</taxon>
        <taxon>Cytophagia</taxon>
        <taxon>Cytophagales</taxon>
        <taxon>Spirosomataceae</taxon>
        <taxon>Dyadobacter</taxon>
    </lineage>
</organism>
<dbReference type="EMBL" id="CP056775">
    <property type="protein sequence ID" value="QRR01033.1"/>
    <property type="molecule type" value="Genomic_DNA"/>
</dbReference>
<evidence type="ECO:0000313" key="1">
    <source>
        <dbReference type="EMBL" id="QRR01033.1"/>
    </source>
</evidence>
<dbReference type="Pfam" id="PF11013">
    <property type="entry name" value="DUF2851"/>
    <property type="match status" value="1"/>
</dbReference>
<proteinExistence type="predicted"/>
<evidence type="ECO:0000313" key="2">
    <source>
        <dbReference type="Proteomes" id="UP000612680"/>
    </source>
</evidence>
<reference evidence="1 2" key="1">
    <citation type="submission" date="2020-06" db="EMBL/GenBank/DDBJ databases">
        <title>Dyadobacter sandarakinus sp. nov., isolated from the soil of the Arctic Yellow River Station.</title>
        <authorList>
            <person name="Zhang Y."/>
            <person name="Peng F."/>
        </authorList>
    </citation>
    <scope>NUCLEOTIDE SEQUENCE [LARGE SCALE GENOMIC DNA]</scope>
    <source>
        <strain evidence="1 2">Q3-56</strain>
    </source>
</reference>
<gene>
    <name evidence="1" type="ORF">HWI92_09020</name>
</gene>
<accession>A0ABX7I5N2</accession>
<name>A0ABX7I5N2_9BACT</name>
<keyword evidence="2" id="KW-1185">Reference proteome</keyword>
<sequence>MNENILSYIWQFQYFDARNLATEDKQALSILRTGFRNRNAGPDFLEARLMIAGVQWIGSVEIHVRSSDWYQHAHDTNDAYEGVVLHVVWEDDGPVSRRDGTLLPCLALKKIADAGMIDRYRQLQDDEEVIPCHRSFGKIGMIHKYAMLDRVLLERLDRKASEVMQLYHQARQDWDTTAYQWIGKHYGFKLNDPVFLRLTEAVPWKVVRKHRHNLLQVESLLFGGSGMLMPEYQDDYCRQLLREFGYLKSKYRLTHAIQMHEWKFARLRPAGFPTVRLAQFARLICSEPNLFSMVVNAPSHAGLQSRLAEQQSDYWTSHYVFEKTASGKVPAMGKGAVSMLIINAMVPLLVAYARQKQQSNMLDRAMDWLSQIAAEDNYIIRQWADLDMQVKTAADSQALIEWHHHYCVPKRCLECTVGAALVRNA</sequence>